<keyword evidence="1" id="KW-0472">Membrane</keyword>
<reference evidence="2 3" key="1">
    <citation type="submission" date="2016-11" db="EMBL/GenBank/DDBJ databases">
        <title>The macronuclear genome of Stentor coeruleus: a giant cell with tiny introns.</title>
        <authorList>
            <person name="Slabodnick M."/>
            <person name="Ruby J.G."/>
            <person name="Reiff S.B."/>
            <person name="Swart E.C."/>
            <person name="Gosai S."/>
            <person name="Prabakaran S."/>
            <person name="Witkowska E."/>
            <person name="Larue G.E."/>
            <person name="Fisher S."/>
            <person name="Freeman R.M."/>
            <person name="Gunawardena J."/>
            <person name="Chu W."/>
            <person name="Stover N.A."/>
            <person name="Gregory B.D."/>
            <person name="Nowacki M."/>
            <person name="Derisi J."/>
            <person name="Roy S.W."/>
            <person name="Marshall W.F."/>
            <person name="Sood P."/>
        </authorList>
    </citation>
    <scope>NUCLEOTIDE SEQUENCE [LARGE SCALE GENOMIC DNA]</scope>
    <source>
        <strain evidence="2">WM001</strain>
    </source>
</reference>
<gene>
    <name evidence="2" type="ORF">SteCoe_33251</name>
</gene>
<protein>
    <submittedName>
        <fullName evidence="2">Uncharacterized protein</fullName>
    </submittedName>
</protein>
<dbReference type="EMBL" id="MPUH01001238">
    <property type="protein sequence ID" value="OMJ69114.1"/>
    <property type="molecule type" value="Genomic_DNA"/>
</dbReference>
<evidence type="ECO:0000313" key="2">
    <source>
        <dbReference type="EMBL" id="OMJ69114.1"/>
    </source>
</evidence>
<evidence type="ECO:0000313" key="3">
    <source>
        <dbReference type="Proteomes" id="UP000187209"/>
    </source>
</evidence>
<sequence length="178" mass="20829">MKILKKSYYNNPWNIVDFVKSLTLLIWVIKNLSGEYNVEFTCIMASVNFVRGLTSFKVIHGTRYYICLIFRALDDFKYFLIIFFYSTFCFGVLFYIAFEVDEATFNNLWIEPFKVTFANSSYDAKEFGIKYLGLLIANIINVIIMLNVLISILGDSYDQFQIEKVIVDIKARTEQVLE</sequence>
<feature type="transmembrane region" description="Helical" evidence="1">
    <location>
        <begin position="78"/>
        <end position="98"/>
    </location>
</feature>
<accession>A0A1R2AX68</accession>
<comment type="caution">
    <text evidence="2">The sequence shown here is derived from an EMBL/GenBank/DDBJ whole genome shotgun (WGS) entry which is preliminary data.</text>
</comment>
<dbReference type="Proteomes" id="UP000187209">
    <property type="component" value="Unassembled WGS sequence"/>
</dbReference>
<keyword evidence="1" id="KW-0812">Transmembrane</keyword>
<organism evidence="2 3">
    <name type="scientific">Stentor coeruleus</name>
    <dbReference type="NCBI Taxonomy" id="5963"/>
    <lineage>
        <taxon>Eukaryota</taxon>
        <taxon>Sar</taxon>
        <taxon>Alveolata</taxon>
        <taxon>Ciliophora</taxon>
        <taxon>Postciliodesmatophora</taxon>
        <taxon>Heterotrichea</taxon>
        <taxon>Heterotrichida</taxon>
        <taxon>Stentoridae</taxon>
        <taxon>Stentor</taxon>
    </lineage>
</organism>
<keyword evidence="1" id="KW-1133">Transmembrane helix</keyword>
<keyword evidence="3" id="KW-1185">Reference proteome</keyword>
<dbReference type="AlphaFoldDB" id="A0A1R2AX68"/>
<proteinExistence type="predicted"/>
<evidence type="ECO:0000256" key="1">
    <source>
        <dbReference type="SAM" id="Phobius"/>
    </source>
</evidence>
<feature type="transmembrane region" description="Helical" evidence="1">
    <location>
        <begin position="131"/>
        <end position="154"/>
    </location>
</feature>
<name>A0A1R2AX68_9CILI</name>